<dbReference type="GO" id="GO:0005829">
    <property type="term" value="C:cytosol"/>
    <property type="evidence" value="ECO:0007669"/>
    <property type="project" value="TreeGrafter"/>
</dbReference>
<dbReference type="Proteomes" id="UP000033457">
    <property type="component" value="Chromosome"/>
</dbReference>
<sequence>MDAIDVIRTKRDSGELSPEQIKFIIDTYTAGNVGDEQFASLLMAIFLNGMNRRELVYWTNAMIESGVRMDFSNLGAPTADKHSTGGVGDKISLILGPLVAAFGVKVPMLSGRGLGHTGGTLDKLEAISGFDVNMTSARMDEILKDVGVIIAAAGSDLAPADKRIYALRDVTATVDAIPLIASSIMSKKIAAGAGSLVLDVKVGTGAFMKDLAWAKELAKTMVSLGNDAGVPTSAVLTDMSTPLGLTIGNSLEIEETFEVLAGGGPSDVRELTVEFARRMLNSAGQTDVDVAAALDDGRAMDVFKRMIRAQGGDPEAPLPYSENTHEIVADRDGYITTLDALAFGVGSWRLGAGRARKEDDVQLGAGIRLHAIQGEKVTKGQKIATLYTDTPAAFEPALESVMPGLVISDSPSAERQIILDTVD</sequence>
<dbReference type="Gene3D" id="3.90.1170.30">
    <property type="entry name" value="Pyrimidine nucleoside phosphorylase-like, C-terminal domain"/>
    <property type="match status" value="1"/>
</dbReference>
<dbReference type="EMBL" id="CP011312">
    <property type="protein sequence ID" value="AKE41140.1"/>
    <property type="molecule type" value="Genomic_DNA"/>
</dbReference>
<name>A0A0F6R076_9CORY</name>
<dbReference type="GO" id="GO:0006213">
    <property type="term" value="P:pyrimidine nucleoside metabolic process"/>
    <property type="evidence" value="ECO:0007669"/>
    <property type="project" value="InterPro"/>
</dbReference>
<dbReference type="InterPro" id="IPR013102">
    <property type="entry name" value="PYNP_C"/>
</dbReference>
<comment type="similarity">
    <text evidence="1">Belongs to the thymidine/pyrimidine-nucleoside phosphorylase family.</text>
</comment>
<dbReference type="NCBIfam" id="NF004490">
    <property type="entry name" value="PRK05820.1"/>
    <property type="match status" value="1"/>
</dbReference>
<dbReference type="RefSeq" id="WP_046439268.1">
    <property type="nucleotide sequence ID" value="NZ_CP011312.1"/>
</dbReference>
<dbReference type="InterPro" id="IPR000053">
    <property type="entry name" value="Thymidine/pyrmidine_PPase"/>
</dbReference>
<dbReference type="PANTHER" id="PTHR10515">
    <property type="entry name" value="THYMIDINE PHOSPHORYLASE"/>
    <property type="match status" value="1"/>
</dbReference>
<keyword evidence="4 6" id="KW-0808">Transferase</keyword>
<evidence type="ECO:0000313" key="6">
    <source>
        <dbReference type="EMBL" id="AKE41140.1"/>
    </source>
</evidence>
<dbReference type="InterPro" id="IPR035902">
    <property type="entry name" value="Nuc_phospho_transferase"/>
</dbReference>
<dbReference type="InterPro" id="IPR000312">
    <property type="entry name" value="Glycosyl_Trfase_fam3"/>
</dbReference>
<reference evidence="6 7" key="1">
    <citation type="journal article" date="2015" name="Genome Announc.">
        <title>Complete Genome Sequence of Corynebacterium kutscheri DSM 20755, a Corynebacterial Type Strain with Remarkably Low G+C Content of Chromosomal DNA.</title>
        <authorList>
            <person name="Ruckert C."/>
            <person name="Albersmeier A."/>
            <person name="Winkler A."/>
            <person name="Tauch A."/>
        </authorList>
    </citation>
    <scope>NUCLEOTIDE SEQUENCE [LARGE SCALE GENOMIC DNA]</scope>
    <source>
        <strain evidence="6 7">DSM 20755</strain>
    </source>
</reference>
<accession>A0A0F6R076</accession>
<dbReference type="KEGG" id="cku:UL82_04790"/>
<dbReference type="InterPro" id="IPR017459">
    <property type="entry name" value="Glycosyl_Trfase_fam3_N_dom"/>
</dbReference>
<dbReference type="EC" id="2.4.2.4" evidence="6"/>
<dbReference type="InterPro" id="IPR018090">
    <property type="entry name" value="Pyrmidine_PPas_bac/euk"/>
</dbReference>
<dbReference type="GO" id="GO:0004645">
    <property type="term" value="F:1,4-alpha-oligoglucan phosphorylase activity"/>
    <property type="evidence" value="ECO:0007669"/>
    <property type="project" value="InterPro"/>
</dbReference>
<dbReference type="SUPFAM" id="SSF54680">
    <property type="entry name" value="Pyrimidine nucleoside phosphorylase C-terminal domain"/>
    <property type="match status" value="1"/>
</dbReference>
<dbReference type="STRING" id="35755.UL82_04790"/>
<evidence type="ECO:0000256" key="1">
    <source>
        <dbReference type="ARBA" id="ARBA00006915"/>
    </source>
</evidence>
<dbReference type="OrthoDB" id="9763887at2"/>
<proteinExistence type="inferred from homology"/>
<evidence type="ECO:0000256" key="3">
    <source>
        <dbReference type="ARBA" id="ARBA00022676"/>
    </source>
</evidence>
<evidence type="ECO:0000256" key="2">
    <source>
        <dbReference type="ARBA" id="ARBA00011738"/>
    </source>
</evidence>
<keyword evidence="3 6" id="KW-0328">Glycosyltransferase</keyword>
<evidence type="ECO:0000256" key="4">
    <source>
        <dbReference type="ARBA" id="ARBA00022679"/>
    </source>
</evidence>
<dbReference type="SMART" id="SM00941">
    <property type="entry name" value="PYNP_C"/>
    <property type="match status" value="1"/>
</dbReference>
<dbReference type="InterPro" id="IPR017872">
    <property type="entry name" value="Pyrmidine_PPase_CS"/>
</dbReference>
<dbReference type="FunFam" id="3.40.1030.10:FF:000003">
    <property type="entry name" value="Pyrimidine-nucleoside phosphorylase"/>
    <property type="match status" value="1"/>
</dbReference>
<dbReference type="SUPFAM" id="SSF52418">
    <property type="entry name" value="Nucleoside phosphorylase/phosphoribosyltransferase catalytic domain"/>
    <property type="match status" value="1"/>
</dbReference>
<organism evidence="6 7">
    <name type="scientific">Corynebacterium kutscheri</name>
    <dbReference type="NCBI Taxonomy" id="35755"/>
    <lineage>
        <taxon>Bacteria</taxon>
        <taxon>Bacillati</taxon>
        <taxon>Actinomycetota</taxon>
        <taxon>Actinomycetes</taxon>
        <taxon>Mycobacteriales</taxon>
        <taxon>Corynebacteriaceae</taxon>
        <taxon>Corynebacterium</taxon>
    </lineage>
</organism>
<dbReference type="SUPFAM" id="SSF47648">
    <property type="entry name" value="Nucleoside phosphorylase/phosphoribosyltransferase N-terminal domain"/>
    <property type="match status" value="1"/>
</dbReference>
<dbReference type="PIRSF" id="PIRSF000478">
    <property type="entry name" value="TP_PyNP"/>
    <property type="match status" value="1"/>
</dbReference>
<evidence type="ECO:0000313" key="7">
    <source>
        <dbReference type="Proteomes" id="UP000033457"/>
    </source>
</evidence>
<dbReference type="InterPro" id="IPR036566">
    <property type="entry name" value="PYNP-like_C_sf"/>
</dbReference>
<protein>
    <submittedName>
        <fullName evidence="6">Pyrimidine-nucleoside phosphorylase</fullName>
        <ecNumber evidence="6">2.4.2.4</ecNumber>
    </submittedName>
</protein>
<dbReference type="NCBIfam" id="TIGR02644">
    <property type="entry name" value="Y_phosphoryl"/>
    <property type="match status" value="1"/>
</dbReference>
<dbReference type="Gene3D" id="1.20.970.10">
    <property type="entry name" value="Transferase, Pyrimidine Nucleoside Phosphorylase, Chain C"/>
    <property type="match status" value="1"/>
</dbReference>
<feature type="domain" description="Pyrimidine nucleoside phosphorylase C-terminal" evidence="5">
    <location>
        <begin position="334"/>
        <end position="408"/>
    </location>
</feature>
<dbReference type="Pfam" id="PF07831">
    <property type="entry name" value="PYNP_C"/>
    <property type="match status" value="1"/>
</dbReference>
<comment type="subunit">
    <text evidence="2">Homodimer.</text>
</comment>
<dbReference type="GO" id="GO:0009032">
    <property type="term" value="F:thymidine phosphorylase activity"/>
    <property type="evidence" value="ECO:0007669"/>
    <property type="project" value="UniProtKB-EC"/>
</dbReference>
<dbReference type="Gene3D" id="3.40.1030.10">
    <property type="entry name" value="Nucleoside phosphorylase/phosphoribosyltransferase catalytic domain"/>
    <property type="match status" value="1"/>
</dbReference>
<dbReference type="AlphaFoldDB" id="A0A0F6R076"/>
<keyword evidence="7" id="KW-1185">Reference proteome</keyword>
<dbReference type="PROSITE" id="PS00647">
    <property type="entry name" value="THYMID_PHOSPHORYLASE"/>
    <property type="match status" value="1"/>
</dbReference>
<dbReference type="GO" id="GO:0006206">
    <property type="term" value="P:pyrimidine nucleobase metabolic process"/>
    <property type="evidence" value="ECO:0007669"/>
    <property type="project" value="InterPro"/>
</dbReference>
<dbReference type="Pfam" id="PF00591">
    <property type="entry name" value="Glycos_transf_3"/>
    <property type="match status" value="1"/>
</dbReference>
<evidence type="ECO:0000259" key="5">
    <source>
        <dbReference type="SMART" id="SM00941"/>
    </source>
</evidence>
<dbReference type="InterPro" id="IPR036320">
    <property type="entry name" value="Glycosyl_Trfase_fam3_N_dom_sf"/>
</dbReference>
<gene>
    <name evidence="6" type="primary">deoA</name>
    <name evidence="6" type="ORF">UL82_04790</name>
</gene>
<dbReference type="Pfam" id="PF02885">
    <property type="entry name" value="Glycos_trans_3N"/>
    <property type="match status" value="1"/>
</dbReference>
<dbReference type="PANTHER" id="PTHR10515:SF0">
    <property type="entry name" value="THYMIDINE PHOSPHORYLASE"/>
    <property type="match status" value="1"/>
</dbReference>
<dbReference type="HOGENOM" id="CLU_025040_0_1_11"/>